<accession>A0A2U3KSA1</accession>
<dbReference type="AlphaFoldDB" id="A0A2U3KSA1"/>
<gene>
    <name evidence="1" type="ORF">SBA1_460026</name>
</gene>
<protein>
    <submittedName>
        <fullName evidence="1">Uncharacterized protein</fullName>
    </submittedName>
</protein>
<evidence type="ECO:0000313" key="2">
    <source>
        <dbReference type="Proteomes" id="UP000238701"/>
    </source>
</evidence>
<evidence type="ECO:0000313" key="1">
    <source>
        <dbReference type="EMBL" id="SPF42429.1"/>
    </source>
</evidence>
<dbReference type="Proteomes" id="UP000238701">
    <property type="component" value="Unassembled WGS sequence"/>
</dbReference>
<organism evidence="1 2">
    <name type="scientific">Candidatus Sulfotelmatobacter kueseliae</name>
    <dbReference type="NCBI Taxonomy" id="2042962"/>
    <lineage>
        <taxon>Bacteria</taxon>
        <taxon>Pseudomonadati</taxon>
        <taxon>Acidobacteriota</taxon>
        <taxon>Terriglobia</taxon>
        <taxon>Terriglobales</taxon>
        <taxon>Candidatus Korobacteraceae</taxon>
        <taxon>Candidatus Sulfotelmatobacter</taxon>
    </lineage>
</organism>
<reference evidence="2" key="1">
    <citation type="submission" date="2018-02" db="EMBL/GenBank/DDBJ databases">
        <authorList>
            <person name="Hausmann B."/>
        </authorList>
    </citation>
    <scope>NUCLEOTIDE SEQUENCE [LARGE SCALE GENOMIC DNA]</scope>
    <source>
        <strain evidence="2">Peat soil MAG SbA1</strain>
    </source>
</reference>
<dbReference type="EMBL" id="OMOD01000140">
    <property type="protein sequence ID" value="SPF42429.1"/>
    <property type="molecule type" value="Genomic_DNA"/>
</dbReference>
<dbReference type="OrthoDB" id="287836at2"/>
<proteinExistence type="predicted"/>
<name>A0A2U3KSA1_9BACT</name>
<sequence length="160" mass="18516">MSTKHQEMQRLIRHYKDVTGKTEINMHEVAQFAVDKGWPLPRPIAAIDRLAKEFSAAAREEIRYDKKSGKPYRANHAFISTQGAIQLTLWVDIDEAPRKPMLKSLVQRREQMVGDGLQLTLDALHWNNINPKEEPINLPMDFTDDIEWRVNAPDEEKKVS</sequence>